<feature type="compositionally biased region" description="Basic residues" evidence="1">
    <location>
        <begin position="125"/>
        <end position="136"/>
    </location>
</feature>
<reference evidence="2" key="1">
    <citation type="submission" date="2015-10" db="EMBL/GenBank/DDBJ databases">
        <title>Daphnia magna gene sets from two clonal populations assembled and annotated with EvidentialGene.</title>
        <authorList>
            <person name="Gilbert D."/>
            <person name="Podicheti R."/>
            <person name="Orsini L."/>
            <person name="Colbourne J."/>
            <person name="Pfrender M."/>
        </authorList>
    </citation>
    <scope>NUCLEOTIDE SEQUENCE</scope>
</reference>
<proteinExistence type="predicted"/>
<feature type="region of interest" description="Disordered" evidence="1">
    <location>
        <begin position="96"/>
        <end position="136"/>
    </location>
</feature>
<feature type="non-terminal residue" evidence="2">
    <location>
        <position position="136"/>
    </location>
</feature>
<organism evidence="2">
    <name type="scientific">Daphnia magna</name>
    <dbReference type="NCBI Taxonomy" id="35525"/>
    <lineage>
        <taxon>Eukaryota</taxon>
        <taxon>Metazoa</taxon>
        <taxon>Ecdysozoa</taxon>
        <taxon>Arthropoda</taxon>
        <taxon>Crustacea</taxon>
        <taxon>Branchiopoda</taxon>
        <taxon>Diplostraca</taxon>
        <taxon>Cladocera</taxon>
        <taxon>Anomopoda</taxon>
        <taxon>Daphniidae</taxon>
        <taxon>Daphnia</taxon>
    </lineage>
</organism>
<dbReference type="AlphaFoldDB" id="A0A0P6ATB4"/>
<feature type="compositionally biased region" description="Acidic residues" evidence="1">
    <location>
        <begin position="107"/>
        <end position="119"/>
    </location>
</feature>
<evidence type="ECO:0000313" key="2">
    <source>
        <dbReference type="EMBL" id="JAJ06320.1"/>
    </source>
</evidence>
<accession>A0A0P6ATB4</accession>
<reference evidence="2" key="2">
    <citation type="submission" date="2015-10" db="EMBL/GenBank/DDBJ databases">
        <authorList>
            <person name="Gilbert D.G."/>
        </authorList>
    </citation>
    <scope>NUCLEOTIDE SEQUENCE</scope>
</reference>
<name>A0A0P6ATB4_9CRUS</name>
<evidence type="ECO:0000256" key="1">
    <source>
        <dbReference type="SAM" id="MobiDB-lite"/>
    </source>
</evidence>
<dbReference type="EMBL" id="GDIP01217082">
    <property type="protein sequence ID" value="JAJ06320.1"/>
    <property type="molecule type" value="Transcribed_RNA"/>
</dbReference>
<protein>
    <submittedName>
        <fullName evidence="2">Uncharacterized protein</fullName>
    </submittedName>
</protein>
<sequence length="136" mass="15428">MRLWTIAVYEAAKLTGYTDEAARDQMEMILCHHSEECLGGVSDYDTTFRANFGVTGHPRCHTLLDQIAKGKRIIGVPEWHDISSKFLPCPVPMRDANGQLHHHHADDAEDEEDDEETDNDAYYAKGKKGKKNKDKK</sequence>